<accession>A0AA38HGS0</accession>
<evidence type="ECO:0008006" key="4">
    <source>
        <dbReference type="Google" id="ProtNLM"/>
    </source>
</evidence>
<dbReference type="EMBL" id="JAKWFO010000001">
    <property type="protein sequence ID" value="KAI9639831.1"/>
    <property type="molecule type" value="Genomic_DNA"/>
</dbReference>
<feature type="region of interest" description="Disordered" evidence="1">
    <location>
        <begin position="55"/>
        <end position="78"/>
    </location>
</feature>
<organism evidence="2 3">
    <name type="scientific">Dioszegia hungarica</name>
    <dbReference type="NCBI Taxonomy" id="4972"/>
    <lineage>
        <taxon>Eukaryota</taxon>
        <taxon>Fungi</taxon>
        <taxon>Dikarya</taxon>
        <taxon>Basidiomycota</taxon>
        <taxon>Agaricomycotina</taxon>
        <taxon>Tremellomycetes</taxon>
        <taxon>Tremellales</taxon>
        <taxon>Bulleribasidiaceae</taxon>
        <taxon>Dioszegia</taxon>
    </lineage>
</organism>
<dbReference type="CDD" id="cd12148">
    <property type="entry name" value="fungal_TF_MHR"/>
    <property type="match status" value="1"/>
</dbReference>
<evidence type="ECO:0000313" key="2">
    <source>
        <dbReference type="EMBL" id="KAI9639831.1"/>
    </source>
</evidence>
<dbReference type="GeneID" id="77730186"/>
<keyword evidence="3" id="KW-1185">Reference proteome</keyword>
<reference evidence="2" key="1">
    <citation type="journal article" date="2022" name="G3 (Bethesda)">
        <title>High quality genome of the basidiomycete yeast Dioszegia hungarica PDD-24b-2 isolated from cloud water.</title>
        <authorList>
            <person name="Jarrige D."/>
            <person name="Haridas S."/>
            <person name="Bleykasten-Grosshans C."/>
            <person name="Joly M."/>
            <person name="Nadalig T."/>
            <person name="Sancelme M."/>
            <person name="Vuilleumier S."/>
            <person name="Grigoriev I.V."/>
            <person name="Amato P."/>
            <person name="Bringel F."/>
        </authorList>
    </citation>
    <scope>NUCLEOTIDE SEQUENCE</scope>
    <source>
        <strain evidence="2">PDD-24b-2</strain>
    </source>
</reference>
<gene>
    <name evidence="2" type="ORF">MKK02DRAFT_40158</name>
</gene>
<sequence length="653" mass="71492">MSAPKQRRACVACRANKRTSLKMYQSPILTRVRLVSGEVGQMTVSPRNTIEARLSLGPGPSAGASAGASVGGTATLPHPDASMAARSQLQAEAYTVPGPCDAGPAFPTSLPTAALVQDGGAPANAQSMSDILERFGEIAPLFRQVMIFSQYRQWYQTAEIIDLPLSAVDHAISAIANLHSSGPRHTPERSVQSALQEISGMLDRGEVSQAGDVILALSLLLYYHLHQGVWLQNCRLSSEAMGFCNSAGLHLDPGRMPPGHGYATGPVELQGLYTHPGRLFWGLYILYIQVVSCSTPFSLSMIKIDDISLPLPQPVDRPSGTTPSKHAWSDDLYSNHEGSDWFGIYVKAALLLGRTQEMVRRAVSRAGVGSAFAKGVVEGLESDLMAFQLTWHTYDVSDAYSEQEQNVRRMTIRAMIAMCHLLPREPNVQKLYGDPARLTNPYIKACEDVAADAASTEFWTDEALHQVPPIVFQVWMLVIRSCKENGTPERCPGFFKAGIDRPAEFGRRCTAALERVATRGNVPAARSTMNLTWLSLAQRYPRENWQTKVNLTACSQIEHCLGIYSDQPLQRKFAETHISNPPELPPITAAPGPLYQHQHTDYAEAQGWEPFELDFSPIFLPPELAATDPPVDYLAGTYNWDFGGDVLMTGIQT</sequence>
<proteinExistence type="predicted"/>
<dbReference type="RefSeq" id="XP_052949608.1">
    <property type="nucleotide sequence ID" value="XM_053090981.1"/>
</dbReference>
<name>A0AA38HGS0_9TREE</name>
<evidence type="ECO:0000256" key="1">
    <source>
        <dbReference type="SAM" id="MobiDB-lite"/>
    </source>
</evidence>
<dbReference type="Proteomes" id="UP001164286">
    <property type="component" value="Unassembled WGS sequence"/>
</dbReference>
<dbReference type="AlphaFoldDB" id="A0AA38HGS0"/>
<comment type="caution">
    <text evidence="2">The sequence shown here is derived from an EMBL/GenBank/DDBJ whole genome shotgun (WGS) entry which is preliminary data.</text>
</comment>
<protein>
    <recommendedName>
        <fullName evidence="4">Transcription factor domain-containing protein</fullName>
    </recommendedName>
</protein>
<feature type="compositionally biased region" description="Low complexity" evidence="1">
    <location>
        <begin position="55"/>
        <end position="68"/>
    </location>
</feature>
<evidence type="ECO:0000313" key="3">
    <source>
        <dbReference type="Proteomes" id="UP001164286"/>
    </source>
</evidence>